<dbReference type="InterPro" id="IPR036890">
    <property type="entry name" value="HATPase_C_sf"/>
</dbReference>
<feature type="transmembrane region" description="Helical" evidence="1">
    <location>
        <begin position="63"/>
        <end position="85"/>
    </location>
</feature>
<keyword evidence="1" id="KW-0472">Membrane</keyword>
<dbReference type="Pfam" id="PF14501">
    <property type="entry name" value="HATPase_c_5"/>
    <property type="match status" value="1"/>
</dbReference>
<keyword evidence="1" id="KW-1133">Transmembrane helix</keyword>
<evidence type="ECO:0000313" key="4">
    <source>
        <dbReference type="Proteomes" id="UP001164187"/>
    </source>
</evidence>
<name>A0ABY7JNS5_9FIRM</name>
<evidence type="ECO:0000259" key="2">
    <source>
        <dbReference type="Pfam" id="PF14501"/>
    </source>
</evidence>
<protein>
    <submittedName>
        <fullName evidence="3">GHKL domain-containing protein</fullName>
    </submittedName>
</protein>
<feature type="transmembrane region" description="Helical" evidence="1">
    <location>
        <begin position="131"/>
        <end position="151"/>
    </location>
</feature>
<accession>A0ABY7JNS5</accession>
<gene>
    <name evidence="3" type="ORF">O0R46_00855</name>
</gene>
<evidence type="ECO:0000256" key="1">
    <source>
        <dbReference type="SAM" id="Phobius"/>
    </source>
</evidence>
<dbReference type="SUPFAM" id="SSF55874">
    <property type="entry name" value="ATPase domain of HSP90 chaperone/DNA topoisomerase II/histidine kinase"/>
    <property type="match status" value="1"/>
</dbReference>
<feature type="transmembrane region" description="Helical" evidence="1">
    <location>
        <begin position="167"/>
        <end position="187"/>
    </location>
</feature>
<dbReference type="RefSeq" id="WP_269311719.1">
    <property type="nucleotide sequence ID" value="NZ_CP114052.1"/>
</dbReference>
<dbReference type="EMBL" id="CP114052">
    <property type="protein sequence ID" value="WAW15026.1"/>
    <property type="molecule type" value="Genomic_DNA"/>
</dbReference>
<dbReference type="Proteomes" id="UP001164187">
    <property type="component" value="Chromosome"/>
</dbReference>
<dbReference type="InterPro" id="IPR032834">
    <property type="entry name" value="NatK-like_C"/>
</dbReference>
<keyword evidence="4" id="KW-1185">Reference proteome</keyword>
<proteinExistence type="predicted"/>
<feature type="domain" description="Sensor histidine kinase NatK-like C-terminal" evidence="2">
    <location>
        <begin position="346"/>
        <end position="447"/>
    </location>
</feature>
<feature type="transmembrane region" description="Helical" evidence="1">
    <location>
        <begin position="6"/>
        <end position="26"/>
    </location>
</feature>
<feature type="transmembrane region" description="Helical" evidence="1">
    <location>
        <begin position="38"/>
        <end position="57"/>
    </location>
</feature>
<sequence length="450" mass="52201">MYKLFYEGYLYYYLIILIPFIASIYILGGGRFNRGKRLVLDIGFCILLYPFAILNLLPKKINIIMNMGGVLGVAYIIVISIYFYFMDKDKIIFLYGVISIFLMTIVDVIFGSICISSLYQIIISPIRSSVIVQLIYIFLRISITILVLYMFKKFMPTFKFYNKKDKIFFAIILVLSIVAISSISSILNSFDYNTNNINIVNSYEKASKYESYIKLIIAVLSIANFYFYNKISDSNRITTDKLIIEGMSKSNERYLNKMIDSQEKISKMMHDINNHMYVMKGIIDDTSVVSYYNSLSEQYQNLPIKLRTGNFIADVVINDKIEDMDANNINYDIKVALPKETSLDNYELSSILFNTIDNAIEASLNLKEEDRKIIIRAELCGDYIKYAIYNNFKECSSNENKDISKRKYAEKNSLSRGYGLKIVEDIVSKYGGHMKREKDKLFKLKLYFRA</sequence>
<organism evidence="3 4">
    <name type="scientific">Peptostreptococcus equinus</name>
    <dbReference type="NCBI Taxonomy" id="3003601"/>
    <lineage>
        <taxon>Bacteria</taxon>
        <taxon>Bacillati</taxon>
        <taxon>Bacillota</taxon>
        <taxon>Clostridia</taxon>
        <taxon>Peptostreptococcales</taxon>
        <taxon>Peptostreptococcaceae</taxon>
        <taxon>Peptostreptococcus</taxon>
    </lineage>
</organism>
<keyword evidence="1" id="KW-0812">Transmembrane</keyword>
<feature type="transmembrane region" description="Helical" evidence="1">
    <location>
        <begin position="211"/>
        <end position="228"/>
    </location>
</feature>
<dbReference type="Gene3D" id="3.30.565.10">
    <property type="entry name" value="Histidine kinase-like ATPase, C-terminal domain"/>
    <property type="match status" value="1"/>
</dbReference>
<evidence type="ECO:0000313" key="3">
    <source>
        <dbReference type="EMBL" id="WAW15026.1"/>
    </source>
</evidence>
<reference evidence="3" key="1">
    <citation type="submission" date="2022-12" db="EMBL/GenBank/DDBJ databases">
        <title>Peptostreptococcus.</title>
        <authorList>
            <person name="Lee S.H."/>
        </authorList>
    </citation>
    <scope>NUCLEOTIDE SEQUENCE</scope>
    <source>
        <strain evidence="3">CBA3647</strain>
    </source>
</reference>
<feature type="transmembrane region" description="Helical" evidence="1">
    <location>
        <begin position="92"/>
        <end position="119"/>
    </location>
</feature>